<comment type="catalytic activity">
    <reaction evidence="1">
        <text>Random endo-hydrolysis of N-acetyl-beta-D-glucosaminide (1-&gt;4)-beta-linkages in chitin and chitodextrins.</text>
        <dbReference type="EC" id="3.2.1.14"/>
    </reaction>
</comment>
<dbReference type="InterPro" id="IPR001223">
    <property type="entry name" value="Glyco_hydro18_cat"/>
</dbReference>
<evidence type="ECO:0000256" key="8">
    <source>
        <dbReference type="ARBA" id="ARBA00023024"/>
    </source>
</evidence>
<evidence type="ECO:0000256" key="2">
    <source>
        <dbReference type="ARBA" id="ARBA00004613"/>
    </source>
</evidence>
<dbReference type="SUPFAM" id="SSF57016">
    <property type="entry name" value="Plant lectins/antimicrobial peptides"/>
    <property type="match status" value="1"/>
</dbReference>
<dbReference type="GO" id="GO:0008061">
    <property type="term" value="F:chitin binding"/>
    <property type="evidence" value="ECO:0007669"/>
    <property type="project" value="UniProtKB-KW"/>
</dbReference>
<dbReference type="InParanoid" id="A0A507B074"/>
<dbReference type="InterPro" id="IPR001002">
    <property type="entry name" value="Chitin-bd_1"/>
</dbReference>
<dbReference type="InterPro" id="IPR029070">
    <property type="entry name" value="Chitinase_insertion_sf"/>
</dbReference>
<keyword evidence="9" id="KW-0119">Carbohydrate metabolism</keyword>
<dbReference type="SMART" id="SM00636">
    <property type="entry name" value="Glyco_18"/>
    <property type="match status" value="1"/>
</dbReference>
<gene>
    <name evidence="15" type="ORF">E0L32_006276</name>
</gene>
<dbReference type="Proteomes" id="UP000319257">
    <property type="component" value="Unassembled WGS sequence"/>
</dbReference>
<comment type="similarity">
    <text evidence="3">Belongs to the glycosyl hydrolase 18 family. Chitinase class V subfamily.</text>
</comment>
<dbReference type="InterPro" id="IPR018371">
    <property type="entry name" value="Chitin-binding_1_CS"/>
</dbReference>
<evidence type="ECO:0000256" key="7">
    <source>
        <dbReference type="ARBA" id="ARBA00022801"/>
    </source>
</evidence>
<keyword evidence="6" id="KW-0147">Chitin-binding</keyword>
<dbReference type="CDD" id="cd00035">
    <property type="entry name" value="ChtBD1"/>
    <property type="match status" value="1"/>
</dbReference>
<dbReference type="InterPro" id="IPR050314">
    <property type="entry name" value="Glycosyl_Hydrlase_18"/>
</dbReference>
<comment type="caution">
    <text evidence="15">The sequence shown here is derived from an EMBL/GenBank/DDBJ whole genome shotgun (WGS) entry which is preliminary data.</text>
</comment>
<evidence type="ECO:0000256" key="5">
    <source>
        <dbReference type="ARBA" id="ARBA00022525"/>
    </source>
</evidence>
<dbReference type="PROSITE" id="PS00026">
    <property type="entry name" value="CHIT_BIND_I_1"/>
    <property type="match status" value="1"/>
</dbReference>
<accession>A0A507B074</accession>
<dbReference type="Gene3D" id="3.10.50.10">
    <property type="match status" value="1"/>
</dbReference>
<keyword evidence="16" id="KW-1185">Reference proteome</keyword>
<evidence type="ECO:0000256" key="3">
    <source>
        <dbReference type="ARBA" id="ARBA00008682"/>
    </source>
</evidence>
<dbReference type="RefSeq" id="XP_030995014.1">
    <property type="nucleotide sequence ID" value="XM_031140891.1"/>
</dbReference>
<evidence type="ECO:0000256" key="10">
    <source>
        <dbReference type="ARBA" id="ARBA00023295"/>
    </source>
</evidence>
<dbReference type="GO" id="GO:0008843">
    <property type="term" value="F:endochitinase activity"/>
    <property type="evidence" value="ECO:0007669"/>
    <property type="project" value="UniProtKB-EC"/>
</dbReference>
<evidence type="ECO:0000313" key="15">
    <source>
        <dbReference type="EMBL" id="TPX13303.1"/>
    </source>
</evidence>
<evidence type="ECO:0000256" key="13">
    <source>
        <dbReference type="SAM" id="SignalP"/>
    </source>
</evidence>
<keyword evidence="11" id="KW-0624">Polysaccharide degradation</keyword>
<organism evidence="15 16">
    <name type="scientific">Thyridium curvatum</name>
    <dbReference type="NCBI Taxonomy" id="1093900"/>
    <lineage>
        <taxon>Eukaryota</taxon>
        <taxon>Fungi</taxon>
        <taxon>Dikarya</taxon>
        <taxon>Ascomycota</taxon>
        <taxon>Pezizomycotina</taxon>
        <taxon>Sordariomycetes</taxon>
        <taxon>Sordariomycetidae</taxon>
        <taxon>Thyridiales</taxon>
        <taxon>Thyridiaceae</taxon>
        <taxon>Thyridium</taxon>
    </lineage>
</organism>
<evidence type="ECO:0000256" key="9">
    <source>
        <dbReference type="ARBA" id="ARBA00023277"/>
    </source>
</evidence>
<dbReference type="InterPro" id="IPR036861">
    <property type="entry name" value="Endochitinase-like_sf"/>
</dbReference>
<name>A0A507B074_9PEZI</name>
<evidence type="ECO:0000256" key="1">
    <source>
        <dbReference type="ARBA" id="ARBA00000822"/>
    </source>
</evidence>
<dbReference type="SUPFAM" id="SSF54556">
    <property type="entry name" value="Chitinase insertion domain"/>
    <property type="match status" value="1"/>
</dbReference>
<dbReference type="PANTHER" id="PTHR11177">
    <property type="entry name" value="CHITINASE"/>
    <property type="match status" value="1"/>
</dbReference>
<reference evidence="15 16" key="1">
    <citation type="submission" date="2019-06" db="EMBL/GenBank/DDBJ databases">
        <title>Draft genome sequence of the filamentous fungus Phialemoniopsis curvata isolated from diesel fuel.</title>
        <authorList>
            <person name="Varaljay V.A."/>
            <person name="Lyon W.J."/>
            <person name="Crouch A.L."/>
            <person name="Drake C.E."/>
            <person name="Hollomon J.M."/>
            <person name="Nadeau L.J."/>
            <person name="Nunn H.S."/>
            <person name="Stevenson B.S."/>
            <person name="Bojanowski C.L."/>
            <person name="Crookes-Goodson W.J."/>
        </authorList>
    </citation>
    <scope>NUCLEOTIDE SEQUENCE [LARGE SCALE GENOMIC DNA]</scope>
    <source>
        <strain evidence="15 16">D216</strain>
    </source>
</reference>
<dbReference type="Pfam" id="PF00187">
    <property type="entry name" value="Chitin_bind_1"/>
    <property type="match status" value="1"/>
</dbReference>
<dbReference type="InterPro" id="IPR001579">
    <property type="entry name" value="Glyco_hydro_18_chit_AS"/>
</dbReference>
<dbReference type="InterPro" id="IPR017853">
    <property type="entry name" value="GH"/>
</dbReference>
<protein>
    <recommendedName>
        <fullName evidence="4">chitinase</fullName>
        <ecNumber evidence="4">3.2.1.14</ecNumber>
    </recommendedName>
</protein>
<dbReference type="Gene3D" id="3.30.60.10">
    <property type="entry name" value="Endochitinase-like"/>
    <property type="match status" value="1"/>
</dbReference>
<keyword evidence="13" id="KW-0732">Signal</keyword>
<dbReference type="InterPro" id="IPR011583">
    <property type="entry name" value="Chitinase_II/V-like_cat"/>
</dbReference>
<proteinExistence type="inferred from homology"/>
<dbReference type="PROSITE" id="PS01095">
    <property type="entry name" value="GH18_1"/>
    <property type="match status" value="1"/>
</dbReference>
<dbReference type="EC" id="3.2.1.14" evidence="4"/>
<keyword evidence="5" id="KW-0964">Secreted</keyword>
<dbReference type="AlphaFoldDB" id="A0A507B074"/>
<dbReference type="Gene3D" id="3.20.20.80">
    <property type="entry name" value="Glycosidases"/>
    <property type="match status" value="1"/>
</dbReference>
<dbReference type="GO" id="GO:0006032">
    <property type="term" value="P:chitin catabolic process"/>
    <property type="evidence" value="ECO:0007669"/>
    <property type="project" value="UniProtKB-KW"/>
</dbReference>
<keyword evidence="10 12" id="KW-0326">Glycosidase</keyword>
<dbReference type="GO" id="GO:0000272">
    <property type="term" value="P:polysaccharide catabolic process"/>
    <property type="evidence" value="ECO:0007669"/>
    <property type="project" value="UniProtKB-KW"/>
</dbReference>
<dbReference type="Pfam" id="PF00704">
    <property type="entry name" value="Glyco_hydro_18"/>
    <property type="match status" value="1"/>
</dbReference>
<keyword evidence="8" id="KW-0146">Chitin degradation</keyword>
<dbReference type="EMBL" id="SKBQ01000035">
    <property type="protein sequence ID" value="TPX13303.1"/>
    <property type="molecule type" value="Genomic_DNA"/>
</dbReference>
<feature type="signal peptide" evidence="13">
    <location>
        <begin position="1"/>
        <end position="16"/>
    </location>
</feature>
<feature type="chain" id="PRO_5021332285" description="chitinase" evidence="13">
    <location>
        <begin position="17"/>
        <end position="517"/>
    </location>
</feature>
<dbReference type="GO" id="GO:0005576">
    <property type="term" value="C:extracellular region"/>
    <property type="evidence" value="ECO:0007669"/>
    <property type="project" value="UniProtKB-SubCell"/>
</dbReference>
<sequence length="517" mass="56584">MKSTLIQLVLAGTALAATTFQEQAEASRGPAGEVSIAADKNDYTCTKTKGCAIGCCGALDPNTGKGVCGGGPDFCGKGCVSECSWKSECDPGWGAQWSNATTCPLNVCCSDFGFCGTTVDFCKGKVVSSPECGGRSADARTIGYYEGWNQQRSCGHMKPEDIPLGYYTHVFFAFALIHPKTFHVAPMDPETATHYDEVTRLKAKQPNLEVWIAIGGWAMNDPGPYRTAFSDMAKSESAQDAFFESLISFMFQHDFDGIDLDWEYPVADDRGGIPEDFKNYVNMISRLRARLNGSGRRFGLSITLPASYWYLRGFDLAQIEPHLDFFNIMTYDIHGVWDKTVNSIGPYAYAHTNLTEIQLGLELLWRNNVNPARVNLGLGFYGRSFTMKDPSCMHSGCEFSDGAHGGECTGTPGVLSAAEINKIIKAGATVTFDQEAAVKIVTWNSNQWVSWDDAETLKIKQDYANRRCLGGTMVWAIDLDDGTLINALGGNMARKKATVLDNFVKNADVQYEPKGEL</sequence>
<evidence type="ECO:0000256" key="11">
    <source>
        <dbReference type="ARBA" id="ARBA00023326"/>
    </source>
</evidence>
<comment type="subcellular location">
    <subcellularLocation>
        <location evidence="2">Secreted</location>
    </subcellularLocation>
</comment>
<dbReference type="OrthoDB" id="73875at2759"/>
<dbReference type="GeneID" id="41973723"/>
<dbReference type="SMART" id="SM00270">
    <property type="entry name" value="ChtBD1"/>
    <property type="match status" value="1"/>
</dbReference>
<dbReference type="STRING" id="1093900.A0A507B074"/>
<feature type="domain" description="GH18" evidence="14">
    <location>
        <begin position="139"/>
        <end position="495"/>
    </location>
</feature>
<keyword evidence="7 12" id="KW-0378">Hydrolase</keyword>
<evidence type="ECO:0000313" key="16">
    <source>
        <dbReference type="Proteomes" id="UP000319257"/>
    </source>
</evidence>
<dbReference type="SUPFAM" id="SSF51445">
    <property type="entry name" value="(Trans)glycosidases"/>
    <property type="match status" value="1"/>
</dbReference>
<dbReference type="PROSITE" id="PS51910">
    <property type="entry name" value="GH18_2"/>
    <property type="match status" value="1"/>
</dbReference>
<evidence type="ECO:0000256" key="12">
    <source>
        <dbReference type="RuleBase" id="RU000489"/>
    </source>
</evidence>
<evidence type="ECO:0000256" key="6">
    <source>
        <dbReference type="ARBA" id="ARBA00022669"/>
    </source>
</evidence>
<dbReference type="PANTHER" id="PTHR11177:SF333">
    <property type="entry name" value="CHITINASE"/>
    <property type="match status" value="1"/>
</dbReference>
<evidence type="ECO:0000256" key="4">
    <source>
        <dbReference type="ARBA" id="ARBA00012729"/>
    </source>
</evidence>
<evidence type="ECO:0000259" key="14">
    <source>
        <dbReference type="PROSITE" id="PS51910"/>
    </source>
</evidence>